<evidence type="ECO:0000313" key="4">
    <source>
        <dbReference type="Proteomes" id="UP000762676"/>
    </source>
</evidence>
<protein>
    <submittedName>
        <fullName evidence="3">Calcium-activated chloride channel regulator 1</fullName>
    </submittedName>
</protein>
<name>A0AAV4EBA9_9GAST</name>
<proteinExistence type="predicted"/>
<sequence>MLTEASAYLYLATAKRAYFSHVTILVPHSWAPDAAWSPATSELFSNADVIVQDPPASLARKRRSSGDTIAQHEKDPSPLSTPSPRTGWDGGQGTPPPGRHLSGASTRSYGGCGVAGVRINIFTDIFKPRRKYQGRLFVHEWAKFRWGVFEEFARDGEQQFYFSPTTGNLEAVRCNIHMVGRIYRVNPTTGRAELCHIVDPQTGMYDENCVFSPYTLGRYNDNITASIMDREFVPTVSKETKAVLEEYSSATTTAAITS</sequence>
<organism evidence="3 4">
    <name type="scientific">Elysia marginata</name>
    <dbReference type="NCBI Taxonomy" id="1093978"/>
    <lineage>
        <taxon>Eukaryota</taxon>
        <taxon>Metazoa</taxon>
        <taxon>Spiralia</taxon>
        <taxon>Lophotrochozoa</taxon>
        <taxon>Mollusca</taxon>
        <taxon>Gastropoda</taxon>
        <taxon>Heterobranchia</taxon>
        <taxon>Euthyneura</taxon>
        <taxon>Panpulmonata</taxon>
        <taxon>Sacoglossa</taxon>
        <taxon>Placobranchoidea</taxon>
        <taxon>Plakobranchidae</taxon>
        <taxon>Elysia</taxon>
    </lineage>
</organism>
<accession>A0AAV4EBA9</accession>
<dbReference type="AlphaFoldDB" id="A0AAV4EBA9"/>
<evidence type="ECO:0000256" key="1">
    <source>
        <dbReference type="SAM" id="MobiDB-lite"/>
    </source>
</evidence>
<feature type="region of interest" description="Disordered" evidence="1">
    <location>
        <begin position="57"/>
        <end position="105"/>
    </location>
</feature>
<feature type="domain" description="Calcium-activated chloride channel N-terminal" evidence="2">
    <location>
        <begin position="1"/>
        <end position="56"/>
    </location>
</feature>
<reference evidence="3 4" key="1">
    <citation type="journal article" date="2021" name="Elife">
        <title>Chloroplast acquisition without the gene transfer in kleptoplastic sea slugs, Plakobranchus ocellatus.</title>
        <authorList>
            <person name="Maeda T."/>
            <person name="Takahashi S."/>
            <person name="Yoshida T."/>
            <person name="Shimamura S."/>
            <person name="Takaki Y."/>
            <person name="Nagai Y."/>
            <person name="Toyoda A."/>
            <person name="Suzuki Y."/>
            <person name="Arimoto A."/>
            <person name="Ishii H."/>
            <person name="Satoh N."/>
            <person name="Nishiyama T."/>
            <person name="Hasebe M."/>
            <person name="Maruyama T."/>
            <person name="Minagawa J."/>
            <person name="Obokata J."/>
            <person name="Shigenobu S."/>
        </authorList>
    </citation>
    <scope>NUCLEOTIDE SEQUENCE [LARGE SCALE GENOMIC DNA]</scope>
</reference>
<comment type="caution">
    <text evidence="3">The sequence shown here is derived from an EMBL/GenBank/DDBJ whole genome shotgun (WGS) entry which is preliminary data.</text>
</comment>
<dbReference type="InterPro" id="IPR013642">
    <property type="entry name" value="CLCA_N"/>
</dbReference>
<keyword evidence="4" id="KW-1185">Reference proteome</keyword>
<evidence type="ECO:0000259" key="2">
    <source>
        <dbReference type="Pfam" id="PF08434"/>
    </source>
</evidence>
<gene>
    <name evidence="3" type="ORF">ElyMa_000015000</name>
</gene>
<evidence type="ECO:0000313" key="3">
    <source>
        <dbReference type="EMBL" id="GFR57954.1"/>
    </source>
</evidence>
<dbReference type="EMBL" id="BMAT01000032">
    <property type="protein sequence ID" value="GFR57954.1"/>
    <property type="molecule type" value="Genomic_DNA"/>
</dbReference>
<dbReference type="Pfam" id="PF08434">
    <property type="entry name" value="CLCA"/>
    <property type="match status" value="2"/>
</dbReference>
<dbReference type="Proteomes" id="UP000762676">
    <property type="component" value="Unassembled WGS sequence"/>
</dbReference>
<feature type="domain" description="Calcium-activated chloride channel N-terminal" evidence="2">
    <location>
        <begin position="105"/>
        <end position="235"/>
    </location>
</feature>